<accession>X1H0G4</accession>
<dbReference type="AlphaFoldDB" id="X1H0G4"/>
<reference evidence="1" key="1">
    <citation type="journal article" date="2014" name="Front. Microbiol.">
        <title>High frequency of phylogenetically diverse reductive dehalogenase-homologous genes in deep subseafloor sedimentary metagenomes.</title>
        <authorList>
            <person name="Kawai M."/>
            <person name="Futagami T."/>
            <person name="Toyoda A."/>
            <person name="Takaki Y."/>
            <person name="Nishi S."/>
            <person name="Hori S."/>
            <person name="Arai W."/>
            <person name="Tsubouchi T."/>
            <person name="Morono Y."/>
            <person name="Uchiyama I."/>
            <person name="Ito T."/>
            <person name="Fujiyama A."/>
            <person name="Inagaki F."/>
            <person name="Takami H."/>
        </authorList>
    </citation>
    <scope>NUCLEOTIDE SEQUENCE</scope>
    <source>
        <strain evidence="1">Expedition CK06-06</strain>
    </source>
</reference>
<name>X1H0G4_9ZZZZ</name>
<comment type="caution">
    <text evidence="1">The sequence shown here is derived from an EMBL/GenBank/DDBJ whole genome shotgun (WGS) entry which is preliminary data.</text>
</comment>
<sequence length="67" mass="7394">QAEVMSVGKILESTPMRSLFQFGGDVFQSKLNEVLTIDDAELEKWIMKGSEYVQGIAMQSAKPEGVT</sequence>
<gene>
    <name evidence="1" type="ORF">S03H2_50211</name>
</gene>
<protein>
    <submittedName>
        <fullName evidence="1">Uncharacterized protein</fullName>
    </submittedName>
</protein>
<proteinExistence type="predicted"/>
<feature type="non-terminal residue" evidence="1">
    <location>
        <position position="1"/>
    </location>
</feature>
<evidence type="ECO:0000313" key="1">
    <source>
        <dbReference type="EMBL" id="GAH63646.1"/>
    </source>
</evidence>
<organism evidence="1">
    <name type="scientific">marine sediment metagenome</name>
    <dbReference type="NCBI Taxonomy" id="412755"/>
    <lineage>
        <taxon>unclassified sequences</taxon>
        <taxon>metagenomes</taxon>
        <taxon>ecological metagenomes</taxon>
    </lineage>
</organism>
<dbReference type="EMBL" id="BARU01031777">
    <property type="protein sequence ID" value="GAH63646.1"/>
    <property type="molecule type" value="Genomic_DNA"/>
</dbReference>